<evidence type="ECO:0000256" key="1">
    <source>
        <dbReference type="RuleBase" id="RU361155"/>
    </source>
</evidence>
<reference evidence="3 4" key="1">
    <citation type="submission" date="2023-09" db="EMBL/GenBank/DDBJ databases">
        <authorList>
            <person name="Wang M."/>
        </authorList>
    </citation>
    <scope>NUCLEOTIDE SEQUENCE [LARGE SCALE GENOMIC DNA]</scope>
    <source>
        <strain evidence="3">GT-2023</strain>
        <tissue evidence="3">Liver</tissue>
    </source>
</reference>
<accession>A0ABR3MX29</accession>
<feature type="domain" description="Sulfotransferase" evidence="2">
    <location>
        <begin position="67"/>
        <end position="129"/>
    </location>
</feature>
<gene>
    <name evidence="3" type="ORF">QQF64_031481</name>
</gene>
<evidence type="ECO:0000259" key="2">
    <source>
        <dbReference type="Pfam" id="PF00685"/>
    </source>
</evidence>
<dbReference type="EMBL" id="JAYMGO010000008">
    <property type="protein sequence ID" value="KAL1269192.1"/>
    <property type="molecule type" value="Genomic_DNA"/>
</dbReference>
<dbReference type="EC" id="2.8.2.-" evidence="1"/>
<keyword evidence="4" id="KW-1185">Reference proteome</keyword>
<comment type="caution">
    <text evidence="3">The sequence shown here is derived from an EMBL/GenBank/DDBJ whole genome shotgun (WGS) entry which is preliminary data.</text>
</comment>
<dbReference type="SUPFAM" id="SSF52540">
    <property type="entry name" value="P-loop containing nucleoside triphosphate hydrolases"/>
    <property type="match status" value="1"/>
</dbReference>
<proteinExistence type="inferred from homology"/>
<comment type="similarity">
    <text evidence="1">Belongs to the sulfotransferase 1 family.</text>
</comment>
<sequence length="129" mass="14694">MVHRIYQHLLTKLDIKESTNLPWNCVESGLYNNFSFDRVVGEVGKPCFEVTAGEKGETTTIVAAFIDVWEDTGHEVERLCSFLGLSTSVEEREKITKGVQFDAMKQNKMTNHATIPFMDFKISPFMRKG</sequence>
<dbReference type="Pfam" id="PF00685">
    <property type="entry name" value="Sulfotransfer_1"/>
    <property type="match status" value="1"/>
</dbReference>
<name>A0ABR3MX29_9TELE</name>
<evidence type="ECO:0000313" key="3">
    <source>
        <dbReference type="EMBL" id="KAL1269192.1"/>
    </source>
</evidence>
<evidence type="ECO:0000313" key="4">
    <source>
        <dbReference type="Proteomes" id="UP001558613"/>
    </source>
</evidence>
<dbReference type="Gene3D" id="3.40.50.300">
    <property type="entry name" value="P-loop containing nucleotide triphosphate hydrolases"/>
    <property type="match status" value="1"/>
</dbReference>
<organism evidence="3 4">
    <name type="scientific">Cirrhinus molitorella</name>
    <name type="common">mud carp</name>
    <dbReference type="NCBI Taxonomy" id="172907"/>
    <lineage>
        <taxon>Eukaryota</taxon>
        <taxon>Metazoa</taxon>
        <taxon>Chordata</taxon>
        <taxon>Craniata</taxon>
        <taxon>Vertebrata</taxon>
        <taxon>Euteleostomi</taxon>
        <taxon>Actinopterygii</taxon>
        <taxon>Neopterygii</taxon>
        <taxon>Teleostei</taxon>
        <taxon>Ostariophysi</taxon>
        <taxon>Cypriniformes</taxon>
        <taxon>Cyprinidae</taxon>
        <taxon>Labeoninae</taxon>
        <taxon>Labeonini</taxon>
        <taxon>Cirrhinus</taxon>
    </lineage>
</organism>
<keyword evidence="1" id="KW-0808">Transferase</keyword>
<protein>
    <recommendedName>
        <fullName evidence="1">Sulfotransferase</fullName>
        <ecNumber evidence="1">2.8.2.-</ecNumber>
    </recommendedName>
</protein>
<dbReference type="Proteomes" id="UP001558613">
    <property type="component" value="Unassembled WGS sequence"/>
</dbReference>
<dbReference type="InterPro" id="IPR000863">
    <property type="entry name" value="Sulfotransferase_dom"/>
</dbReference>
<dbReference type="InterPro" id="IPR027417">
    <property type="entry name" value="P-loop_NTPase"/>
</dbReference>